<dbReference type="OrthoDB" id="159632at2"/>
<protein>
    <submittedName>
        <fullName evidence="11">DNA-binding response regulator</fullName>
    </submittedName>
</protein>
<dbReference type="SMART" id="SM00448">
    <property type="entry name" value="REC"/>
    <property type="match status" value="1"/>
</dbReference>
<evidence type="ECO:0000256" key="4">
    <source>
        <dbReference type="ARBA" id="ARBA00023012"/>
    </source>
</evidence>
<keyword evidence="6 11" id="KW-0238">DNA-binding</keyword>
<keyword evidence="7" id="KW-0804">Transcription</keyword>
<dbReference type="PRINTS" id="PR00032">
    <property type="entry name" value="HTHARAC"/>
</dbReference>
<evidence type="ECO:0000256" key="5">
    <source>
        <dbReference type="ARBA" id="ARBA00023015"/>
    </source>
</evidence>
<evidence type="ECO:0000313" key="12">
    <source>
        <dbReference type="Proteomes" id="UP000626244"/>
    </source>
</evidence>
<evidence type="ECO:0000256" key="1">
    <source>
        <dbReference type="ARBA" id="ARBA00004496"/>
    </source>
</evidence>
<dbReference type="InterPro" id="IPR020449">
    <property type="entry name" value="Tscrpt_reg_AraC-type_HTH"/>
</dbReference>
<organism evidence="11 12">
    <name type="scientific">Gottfriedia solisilvae</name>
    <dbReference type="NCBI Taxonomy" id="1516104"/>
    <lineage>
        <taxon>Bacteria</taxon>
        <taxon>Bacillati</taxon>
        <taxon>Bacillota</taxon>
        <taxon>Bacilli</taxon>
        <taxon>Bacillales</taxon>
        <taxon>Bacillaceae</taxon>
        <taxon>Gottfriedia</taxon>
    </lineage>
</organism>
<accession>A0A8J3AP32</accession>
<keyword evidence="12" id="KW-1185">Reference proteome</keyword>
<gene>
    <name evidence="11" type="ORF">GCM10007380_38020</name>
</gene>
<evidence type="ECO:0000256" key="6">
    <source>
        <dbReference type="ARBA" id="ARBA00023125"/>
    </source>
</evidence>
<dbReference type="InterPro" id="IPR018060">
    <property type="entry name" value="HTH_AraC"/>
</dbReference>
<dbReference type="PROSITE" id="PS50110">
    <property type="entry name" value="RESPONSE_REGULATORY"/>
    <property type="match status" value="1"/>
</dbReference>
<feature type="domain" description="HTH araC/xylS-type" evidence="9">
    <location>
        <begin position="417"/>
        <end position="515"/>
    </location>
</feature>
<dbReference type="GO" id="GO:0000160">
    <property type="term" value="P:phosphorelay signal transduction system"/>
    <property type="evidence" value="ECO:0007669"/>
    <property type="project" value="UniProtKB-KW"/>
</dbReference>
<dbReference type="PROSITE" id="PS01124">
    <property type="entry name" value="HTH_ARAC_FAMILY_2"/>
    <property type="match status" value="1"/>
</dbReference>
<dbReference type="Gene3D" id="3.40.50.2300">
    <property type="match status" value="1"/>
</dbReference>
<evidence type="ECO:0000313" key="11">
    <source>
        <dbReference type="EMBL" id="GGI17453.1"/>
    </source>
</evidence>
<reference evidence="12" key="1">
    <citation type="journal article" date="2019" name="Int. J. Syst. Evol. Microbiol.">
        <title>The Global Catalogue of Microorganisms (GCM) 10K type strain sequencing project: providing services to taxonomists for standard genome sequencing and annotation.</title>
        <authorList>
            <consortium name="The Broad Institute Genomics Platform"/>
            <consortium name="The Broad Institute Genome Sequencing Center for Infectious Disease"/>
            <person name="Wu L."/>
            <person name="Ma J."/>
        </authorList>
    </citation>
    <scope>NUCLEOTIDE SEQUENCE [LARGE SCALE GENOMIC DNA]</scope>
    <source>
        <strain evidence="12">CGMCC 1.14993</strain>
    </source>
</reference>
<dbReference type="PANTHER" id="PTHR42713">
    <property type="entry name" value="HISTIDINE KINASE-RELATED"/>
    <property type="match status" value="1"/>
</dbReference>
<dbReference type="Proteomes" id="UP000626244">
    <property type="component" value="Unassembled WGS sequence"/>
</dbReference>
<sequence>MKVLIIDDETHVREGIKLLANWDEINTTEIFEAENGRIAKDIIISERPQIIFTDMMMPELDGRELLKWIKSEKLTSKIIVVTGYEDYQFMREAIQNGASDYLLKPIDPDTLNETISKVVEEWNKEDQERRESIKHTRKLDEILPFYRDQHLSNAIIGNEYDGNLLTGVEKTSITSVHVSVIKLRNLKAFIGIWSEELCYFAILNVVNEILQNKNVGIAFRNIHAKQEVCMIYWGEHVENFNKQLSEILMTVVPFPFHISSSGQYEVETLQDAYIEAKQIIHEFNLLEMIECPVYLKANIQEQKGLNAIELLKLLDKMMEKNDISFFDEIINRIVNHLKEFNYFSYAQLENWHQEFELFLNRWITKNSIQTLHKISIDAYWNIRGHFELKDFLLAQRERVSSLLHQIGRPAKELNTIEEIAYYIQNHYSEEISLQEFSEKFYLSREYISRKFKQIYGENLSDYIVRIRMNKAKELLKFPRLKIYEIAGEIGYQDDKYFRKIFKKMVGMTPNEYRKEFEVKEREIF</sequence>
<evidence type="ECO:0000256" key="3">
    <source>
        <dbReference type="ARBA" id="ARBA00022553"/>
    </source>
</evidence>
<dbReference type="Gene3D" id="1.10.10.60">
    <property type="entry name" value="Homeodomain-like"/>
    <property type="match status" value="2"/>
</dbReference>
<name>A0A8J3AP32_9BACI</name>
<comment type="subcellular location">
    <subcellularLocation>
        <location evidence="1">Cytoplasm</location>
    </subcellularLocation>
</comment>
<dbReference type="GO" id="GO:0005737">
    <property type="term" value="C:cytoplasm"/>
    <property type="evidence" value="ECO:0007669"/>
    <property type="project" value="UniProtKB-SubCell"/>
</dbReference>
<dbReference type="InterPro" id="IPR011006">
    <property type="entry name" value="CheY-like_superfamily"/>
</dbReference>
<dbReference type="RefSeq" id="WP_088002056.1">
    <property type="nucleotide sequence ID" value="NZ_BMHB01000003.1"/>
</dbReference>
<dbReference type="GO" id="GO:0003700">
    <property type="term" value="F:DNA-binding transcription factor activity"/>
    <property type="evidence" value="ECO:0007669"/>
    <property type="project" value="InterPro"/>
</dbReference>
<dbReference type="SUPFAM" id="SSF46689">
    <property type="entry name" value="Homeodomain-like"/>
    <property type="match status" value="2"/>
</dbReference>
<keyword evidence="3 8" id="KW-0597">Phosphoprotein</keyword>
<dbReference type="InterPro" id="IPR009057">
    <property type="entry name" value="Homeodomain-like_sf"/>
</dbReference>
<dbReference type="EMBL" id="BMHB01000003">
    <property type="protein sequence ID" value="GGI17453.1"/>
    <property type="molecule type" value="Genomic_DNA"/>
</dbReference>
<evidence type="ECO:0000259" key="9">
    <source>
        <dbReference type="PROSITE" id="PS01124"/>
    </source>
</evidence>
<feature type="domain" description="Response regulatory" evidence="10">
    <location>
        <begin position="2"/>
        <end position="119"/>
    </location>
</feature>
<keyword evidence="4" id="KW-0902">Two-component regulatory system</keyword>
<dbReference type="SMART" id="SM00342">
    <property type="entry name" value="HTH_ARAC"/>
    <property type="match status" value="1"/>
</dbReference>
<evidence type="ECO:0000259" key="10">
    <source>
        <dbReference type="PROSITE" id="PS50110"/>
    </source>
</evidence>
<dbReference type="InterPro" id="IPR051552">
    <property type="entry name" value="HptR"/>
</dbReference>
<comment type="caution">
    <text evidence="11">The sequence shown here is derived from an EMBL/GenBank/DDBJ whole genome shotgun (WGS) entry which is preliminary data.</text>
</comment>
<keyword evidence="5" id="KW-0805">Transcription regulation</keyword>
<dbReference type="SUPFAM" id="SSF52172">
    <property type="entry name" value="CheY-like"/>
    <property type="match status" value="1"/>
</dbReference>
<evidence type="ECO:0000256" key="8">
    <source>
        <dbReference type="PROSITE-ProRule" id="PRU00169"/>
    </source>
</evidence>
<keyword evidence="2" id="KW-0963">Cytoplasm</keyword>
<dbReference type="CDD" id="cd17536">
    <property type="entry name" value="REC_YesN-like"/>
    <property type="match status" value="1"/>
</dbReference>
<evidence type="ECO:0000256" key="2">
    <source>
        <dbReference type="ARBA" id="ARBA00022490"/>
    </source>
</evidence>
<feature type="modified residue" description="4-aspartylphosphate" evidence="8">
    <location>
        <position position="54"/>
    </location>
</feature>
<dbReference type="Pfam" id="PF00072">
    <property type="entry name" value="Response_reg"/>
    <property type="match status" value="1"/>
</dbReference>
<dbReference type="GO" id="GO:0043565">
    <property type="term" value="F:sequence-specific DNA binding"/>
    <property type="evidence" value="ECO:0007669"/>
    <property type="project" value="InterPro"/>
</dbReference>
<dbReference type="PANTHER" id="PTHR42713:SF3">
    <property type="entry name" value="TRANSCRIPTIONAL REGULATORY PROTEIN HPTR"/>
    <property type="match status" value="1"/>
</dbReference>
<evidence type="ECO:0000256" key="7">
    <source>
        <dbReference type="ARBA" id="ARBA00023163"/>
    </source>
</evidence>
<dbReference type="AlphaFoldDB" id="A0A8J3AP32"/>
<dbReference type="Pfam" id="PF12833">
    <property type="entry name" value="HTH_18"/>
    <property type="match status" value="1"/>
</dbReference>
<proteinExistence type="predicted"/>
<dbReference type="InterPro" id="IPR001789">
    <property type="entry name" value="Sig_transdc_resp-reg_receiver"/>
</dbReference>